<sequence length="109" mass="12420">MPDISIKIEPETNLIKCEITPKNSILVDFFESDIQGDTAFIHFLYQSIDKLTNDIFEINGNAHNLSLSKSVYKVTPLYDTSNTWVMGPISDFTFFLAEWEKILSSHKAS</sequence>
<protein>
    <submittedName>
        <fullName evidence="1">Uncharacterized protein</fullName>
    </submittedName>
</protein>
<organism evidence="1 2">
    <name type="scientific">Sneathiella marina</name>
    <dbReference type="NCBI Taxonomy" id="2950108"/>
    <lineage>
        <taxon>Bacteria</taxon>
        <taxon>Pseudomonadati</taxon>
        <taxon>Pseudomonadota</taxon>
        <taxon>Alphaproteobacteria</taxon>
        <taxon>Sneathiellales</taxon>
        <taxon>Sneathiellaceae</taxon>
        <taxon>Sneathiella</taxon>
    </lineage>
</organism>
<dbReference type="RefSeq" id="WP_251932553.1">
    <property type="nucleotide sequence ID" value="NZ_CP098747.1"/>
</dbReference>
<name>A0ABY4W132_9PROT</name>
<dbReference type="EMBL" id="CP098747">
    <property type="protein sequence ID" value="USG59783.1"/>
    <property type="molecule type" value="Genomic_DNA"/>
</dbReference>
<proteinExistence type="predicted"/>
<accession>A0ABY4W132</accession>
<evidence type="ECO:0000313" key="1">
    <source>
        <dbReference type="EMBL" id="USG59783.1"/>
    </source>
</evidence>
<gene>
    <name evidence="1" type="ORF">NBZ79_11400</name>
</gene>
<dbReference type="Proteomes" id="UP001056291">
    <property type="component" value="Chromosome"/>
</dbReference>
<evidence type="ECO:0000313" key="2">
    <source>
        <dbReference type="Proteomes" id="UP001056291"/>
    </source>
</evidence>
<reference evidence="1" key="1">
    <citation type="submission" date="2022-06" db="EMBL/GenBank/DDBJ databases">
        <title>Sneathiella actinostolidae sp. nov., isolated from a sea anemonein the Western Pacific Ocean.</title>
        <authorList>
            <person name="Wei M.J."/>
        </authorList>
    </citation>
    <scope>NUCLEOTIDE SEQUENCE</scope>
    <source>
        <strain evidence="1">PHK-P5</strain>
    </source>
</reference>
<keyword evidence="2" id="KW-1185">Reference proteome</keyword>